<keyword evidence="5" id="KW-0539">Nucleus</keyword>
<keyword evidence="4" id="KW-0804">Transcription</keyword>
<reference evidence="8" key="1">
    <citation type="submission" date="2022-11" db="UniProtKB">
        <authorList>
            <consortium name="WormBaseParasite"/>
        </authorList>
    </citation>
    <scope>IDENTIFICATION</scope>
</reference>
<sequence length="325" mass="36598">MPASGSSRRGVEICVESLNEWKIQEIGYDGVEKYIKPPEFKDVLAKNAQSINWRDVVGNEASLDLADDTDDEEKGMGEDAEMDNLSNHPLKRETASSKVEPVAGPWSGVAKHLHQSLQEINVLLDTLNVDPAKILDQANNSKGFQLCTRRKALSEASKMMERALSARQLTAESSGRRNNFFNELRRMRENWRVRKVNNAIFGDLGYRIYGPKFHPGELFDISRNASTRNLLRRTAIWVSVQVDNAKSAANLQGEKTLLGESTEVGSGISYLSRYFRTAVSLLDGIILKVEKKYYPFEDRHLAEEGIGYLNRLCESSLWLISAKSR</sequence>
<evidence type="ECO:0000256" key="3">
    <source>
        <dbReference type="ARBA" id="ARBA00023015"/>
    </source>
</evidence>
<proteinExistence type="inferred from homology"/>
<evidence type="ECO:0000256" key="5">
    <source>
        <dbReference type="ARBA" id="ARBA00023242"/>
    </source>
</evidence>
<keyword evidence="3" id="KW-0805">Transcription regulation</keyword>
<evidence type="ECO:0000256" key="4">
    <source>
        <dbReference type="ARBA" id="ARBA00023163"/>
    </source>
</evidence>
<comment type="subcellular location">
    <subcellularLocation>
        <location evidence="1">Nucleus</location>
    </subcellularLocation>
</comment>
<dbReference type="AlphaFoldDB" id="A0A915D6D9"/>
<evidence type="ECO:0000313" key="8">
    <source>
        <dbReference type="WBParaSite" id="jg16477"/>
    </source>
</evidence>
<evidence type="ECO:0000313" key="7">
    <source>
        <dbReference type="Proteomes" id="UP000887574"/>
    </source>
</evidence>
<comment type="similarity">
    <text evidence="2">Belongs to the Mediator complex subunit 17 family.</text>
</comment>
<name>A0A915D6D9_9BILA</name>
<dbReference type="PANTHER" id="PTHR13114">
    <property type="entry name" value="MEDIATOR OF RNA POLYMERASE II TRANSCRIPTION SUBUNIT 17"/>
    <property type="match status" value="1"/>
</dbReference>
<keyword evidence="7" id="KW-1185">Reference proteome</keyword>
<dbReference type="InterPro" id="IPR019313">
    <property type="entry name" value="Mediator_Med17"/>
</dbReference>
<dbReference type="GO" id="GO:0006357">
    <property type="term" value="P:regulation of transcription by RNA polymerase II"/>
    <property type="evidence" value="ECO:0007669"/>
    <property type="project" value="InterPro"/>
</dbReference>
<dbReference type="PANTHER" id="PTHR13114:SF7">
    <property type="entry name" value="MEDIATOR OF RNA POLYMERASE II TRANSCRIPTION SUBUNIT 17"/>
    <property type="match status" value="1"/>
</dbReference>
<protein>
    <submittedName>
        <fullName evidence="8">Mediator of RNA polymerase II transcription subunit 17</fullName>
    </submittedName>
</protein>
<accession>A0A915D6D9</accession>
<dbReference type="GO" id="GO:0016592">
    <property type="term" value="C:mediator complex"/>
    <property type="evidence" value="ECO:0007669"/>
    <property type="project" value="InterPro"/>
</dbReference>
<organism evidence="7 8">
    <name type="scientific">Ditylenchus dipsaci</name>
    <dbReference type="NCBI Taxonomy" id="166011"/>
    <lineage>
        <taxon>Eukaryota</taxon>
        <taxon>Metazoa</taxon>
        <taxon>Ecdysozoa</taxon>
        <taxon>Nematoda</taxon>
        <taxon>Chromadorea</taxon>
        <taxon>Rhabditida</taxon>
        <taxon>Tylenchina</taxon>
        <taxon>Tylenchomorpha</taxon>
        <taxon>Sphaerularioidea</taxon>
        <taxon>Anguinidae</taxon>
        <taxon>Anguininae</taxon>
        <taxon>Ditylenchus</taxon>
    </lineage>
</organism>
<dbReference type="GO" id="GO:0003712">
    <property type="term" value="F:transcription coregulator activity"/>
    <property type="evidence" value="ECO:0007669"/>
    <property type="project" value="InterPro"/>
</dbReference>
<feature type="region of interest" description="Disordered" evidence="6">
    <location>
        <begin position="63"/>
        <end position="87"/>
    </location>
</feature>
<dbReference type="Proteomes" id="UP000887574">
    <property type="component" value="Unplaced"/>
</dbReference>
<evidence type="ECO:0000256" key="1">
    <source>
        <dbReference type="ARBA" id="ARBA00004123"/>
    </source>
</evidence>
<dbReference type="WBParaSite" id="jg16477">
    <property type="protein sequence ID" value="jg16477"/>
    <property type="gene ID" value="jg16477"/>
</dbReference>
<feature type="compositionally biased region" description="Acidic residues" evidence="6">
    <location>
        <begin position="65"/>
        <end position="82"/>
    </location>
</feature>
<evidence type="ECO:0000256" key="2">
    <source>
        <dbReference type="ARBA" id="ARBA00005635"/>
    </source>
</evidence>
<evidence type="ECO:0000256" key="6">
    <source>
        <dbReference type="SAM" id="MobiDB-lite"/>
    </source>
</evidence>
<dbReference type="GO" id="GO:0070847">
    <property type="term" value="C:core mediator complex"/>
    <property type="evidence" value="ECO:0007669"/>
    <property type="project" value="TreeGrafter"/>
</dbReference>